<keyword evidence="5" id="KW-1185">Reference proteome</keyword>
<dbReference type="EMBL" id="JABFUD020000009">
    <property type="protein sequence ID" value="KAI5075759.1"/>
    <property type="molecule type" value="Genomic_DNA"/>
</dbReference>
<accession>A0A9D4ZHL2</accession>
<reference evidence="4" key="1">
    <citation type="submission" date="2021-01" db="EMBL/GenBank/DDBJ databases">
        <title>Adiantum capillus-veneris genome.</title>
        <authorList>
            <person name="Fang Y."/>
            <person name="Liao Q."/>
        </authorList>
    </citation>
    <scope>NUCLEOTIDE SEQUENCE</scope>
    <source>
        <strain evidence="4">H3</strain>
        <tissue evidence="4">Leaf</tissue>
    </source>
</reference>
<feature type="region of interest" description="Disordered" evidence="2">
    <location>
        <begin position="1"/>
        <end position="54"/>
    </location>
</feature>
<sequence length="235" mass="26226">MNVVQITHVPTGSTLGGKELRASVPTNREDNHSEQNRNDGDDDSDGGSPQIGDDYIPLGKMDQMNLVDTMTETQVDKSLDEIQDPRLDKIEEMVSEILHEVSRNRAESYRALRSDVLDAIDRLKDAIDERETNVADIQVSKLEEQILVLRAEVSKLKTQLSKLNALLCRLANLLNRHLVEWTLNMRKNISACAGDFASTVSTPAGFFCCCGFSLFIASMYCHFGYLLPTCIADLM</sequence>
<keyword evidence="3" id="KW-1133">Transmembrane helix</keyword>
<evidence type="ECO:0000313" key="4">
    <source>
        <dbReference type="EMBL" id="KAI5075759.1"/>
    </source>
</evidence>
<evidence type="ECO:0000256" key="2">
    <source>
        <dbReference type="SAM" id="MobiDB-lite"/>
    </source>
</evidence>
<organism evidence="4 5">
    <name type="scientific">Adiantum capillus-veneris</name>
    <name type="common">Maidenhair fern</name>
    <dbReference type="NCBI Taxonomy" id="13818"/>
    <lineage>
        <taxon>Eukaryota</taxon>
        <taxon>Viridiplantae</taxon>
        <taxon>Streptophyta</taxon>
        <taxon>Embryophyta</taxon>
        <taxon>Tracheophyta</taxon>
        <taxon>Polypodiopsida</taxon>
        <taxon>Polypodiidae</taxon>
        <taxon>Polypodiales</taxon>
        <taxon>Pteridineae</taxon>
        <taxon>Pteridaceae</taxon>
        <taxon>Vittarioideae</taxon>
        <taxon>Adiantum</taxon>
    </lineage>
</organism>
<feature type="transmembrane region" description="Helical" evidence="3">
    <location>
        <begin position="204"/>
        <end position="227"/>
    </location>
</feature>
<evidence type="ECO:0000256" key="3">
    <source>
        <dbReference type="SAM" id="Phobius"/>
    </source>
</evidence>
<keyword evidence="1" id="KW-0175">Coiled coil</keyword>
<feature type="coiled-coil region" evidence="1">
    <location>
        <begin position="139"/>
        <end position="166"/>
    </location>
</feature>
<protein>
    <submittedName>
        <fullName evidence="4">Uncharacterized protein</fullName>
    </submittedName>
</protein>
<evidence type="ECO:0000256" key="1">
    <source>
        <dbReference type="SAM" id="Coils"/>
    </source>
</evidence>
<comment type="caution">
    <text evidence="4">The sequence shown here is derived from an EMBL/GenBank/DDBJ whole genome shotgun (WGS) entry which is preliminary data.</text>
</comment>
<keyword evidence="3" id="KW-0472">Membrane</keyword>
<feature type="compositionally biased region" description="Polar residues" evidence="2">
    <location>
        <begin position="1"/>
        <end position="13"/>
    </location>
</feature>
<dbReference type="Proteomes" id="UP000886520">
    <property type="component" value="Chromosome 9"/>
</dbReference>
<gene>
    <name evidence="4" type="ORF">GOP47_0009835</name>
</gene>
<evidence type="ECO:0000313" key="5">
    <source>
        <dbReference type="Proteomes" id="UP000886520"/>
    </source>
</evidence>
<keyword evidence="3" id="KW-0812">Transmembrane</keyword>
<feature type="compositionally biased region" description="Basic and acidic residues" evidence="2">
    <location>
        <begin position="27"/>
        <end position="39"/>
    </location>
</feature>
<proteinExistence type="predicted"/>
<dbReference type="AlphaFoldDB" id="A0A9D4ZHL2"/>
<name>A0A9D4ZHL2_ADICA</name>